<evidence type="ECO:0000256" key="6">
    <source>
        <dbReference type="ARBA" id="ARBA00022989"/>
    </source>
</evidence>
<feature type="transmembrane region" description="Helical" evidence="9">
    <location>
        <begin position="94"/>
        <end position="115"/>
    </location>
</feature>
<evidence type="ECO:0000256" key="2">
    <source>
        <dbReference type="ARBA" id="ARBA00022475"/>
    </source>
</evidence>
<keyword evidence="12" id="KW-1185">Reference proteome</keyword>
<feature type="transmembrane region" description="Helical" evidence="9">
    <location>
        <begin position="175"/>
        <end position="203"/>
    </location>
</feature>
<feature type="region of interest" description="Disordered" evidence="8">
    <location>
        <begin position="1"/>
        <end position="24"/>
    </location>
</feature>
<feature type="transmembrane region" description="Helical" evidence="9">
    <location>
        <begin position="122"/>
        <end position="139"/>
    </location>
</feature>
<keyword evidence="4" id="KW-0808">Transferase</keyword>
<accession>A0A7W9PK71</accession>
<feature type="transmembrane region" description="Helical" evidence="9">
    <location>
        <begin position="360"/>
        <end position="383"/>
    </location>
</feature>
<gene>
    <name evidence="11" type="ORF">BJY24_006459</name>
</gene>
<dbReference type="AlphaFoldDB" id="A0A7W9PK71"/>
<dbReference type="GO" id="GO:0005886">
    <property type="term" value="C:plasma membrane"/>
    <property type="evidence" value="ECO:0007669"/>
    <property type="project" value="UniProtKB-SubCell"/>
</dbReference>
<keyword evidence="5 9" id="KW-0812">Transmembrane</keyword>
<reference evidence="11 12" key="1">
    <citation type="submission" date="2020-08" db="EMBL/GenBank/DDBJ databases">
        <title>Sequencing the genomes of 1000 actinobacteria strains.</title>
        <authorList>
            <person name="Klenk H.-P."/>
        </authorList>
    </citation>
    <scope>NUCLEOTIDE SEQUENCE [LARGE SCALE GENOMIC DNA]</scope>
    <source>
        <strain evidence="11 12">DSM 43582</strain>
    </source>
</reference>
<dbReference type="Pfam" id="PF13231">
    <property type="entry name" value="PMT_2"/>
    <property type="match status" value="1"/>
</dbReference>
<feature type="transmembrane region" description="Helical" evidence="9">
    <location>
        <begin position="28"/>
        <end position="48"/>
    </location>
</feature>
<evidence type="ECO:0000256" key="5">
    <source>
        <dbReference type="ARBA" id="ARBA00022692"/>
    </source>
</evidence>
<evidence type="ECO:0000313" key="12">
    <source>
        <dbReference type="Proteomes" id="UP000540412"/>
    </source>
</evidence>
<proteinExistence type="predicted"/>
<name>A0A7W9PK71_9NOCA</name>
<feature type="compositionally biased region" description="Basic and acidic residues" evidence="8">
    <location>
        <begin position="1"/>
        <end position="10"/>
    </location>
</feature>
<dbReference type="Proteomes" id="UP000540412">
    <property type="component" value="Unassembled WGS sequence"/>
</dbReference>
<comment type="subcellular location">
    <subcellularLocation>
        <location evidence="1">Cell membrane</location>
        <topology evidence="1">Multi-pass membrane protein</topology>
    </subcellularLocation>
</comment>
<evidence type="ECO:0000313" key="11">
    <source>
        <dbReference type="EMBL" id="MBB5917547.1"/>
    </source>
</evidence>
<evidence type="ECO:0000256" key="3">
    <source>
        <dbReference type="ARBA" id="ARBA00022676"/>
    </source>
</evidence>
<keyword evidence="3" id="KW-0328">Glycosyltransferase</keyword>
<evidence type="ECO:0000259" key="10">
    <source>
        <dbReference type="Pfam" id="PF13231"/>
    </source>
</evidence>
<dbReference type="GO" id="GO:0016763">
    <property type="term" value="F:pentosyltransferase activity"/>
    <property type="evidence" value="ECO:0007669"/>
    <property type="project" value="TreeGrafter"/>
</dbReference>
<feature type="transmembrane region" description="Helical" evidence="9">
    <location>
        <begin position="266"/>
        <end position="286"/>
    </location>
</feature>
<evidence type="ECO:0000256" key="7">
    <source>
        <dbReference type="ARBA" id="ARBA00023136"/>
    </source>
</evidence>
<dbReference type="InterPro" id="IPR050297">
    <property type="entry name" value="LipidA_mod_glycosyltrf_83"/>
</dbReference>
<dbReference type="InterPro" id="IPR038731">
    <property type="entry name" value="RgtA/B/C-like"/>
</dbReference>
<evidence type="ECO:0000256" key="8">
    <source>
        <dbReference type="SAM" id="MobiDB-lite"/>
    </source>
</evidence>
<keyword evidence="2" id="KW-1003">Cell membrane</keyword>
<dbReference type="PANTHER" id="PTHR33908:SF11">
    <property type="entry name" value="MEMBRANE PROTEIN"/>
    <property type="match status" value="1"/>
</dbReference>
<evidence type="ECO:0000256" key="9">
    <source>
        <dbReference type="SAM" id="Phobius"/>
    </source>
</evidence>
<sequence>MTTTSARDRSGNSPVDSAGPERESPARFAVRPVLAIAGAAAAILLVRAGRYDYFGDELYFLAAGRRLSPGYVDQGPLVPLLAHAADLISPGSLVVLRLPAILATAAAIVVAAALAREFGGRRGAQVLAALAYATCPFLVTQAATLSTFAFDTTLMATVVWLLVRWNRIRDDRLLLAAALVAALDVQVKLLVPVLLAGLAAGIAVCGPRELFRRPALWIGALVMAVSALPGVLWQVRHGWPQLAMGSVIRAEQQAATGGTAGLPVQLALLVGLLGGVLALAGLWASATAVPHRRATLPRILPARFWPGSPSDGANRYLAVAILCQISFVVATGTRPYYLAGLFPVVFAAGAVWVLGLGRRWVAAAGGVMAVISAAIVVVVVFALPRPLTALDRPTETQSQLSTRLRMFGTSGWDRLRATVVSAYSVLPPPERERAVIVTRTYWQASALDRPGIGLPAVYSPDRGFAYFGIPPETATTVLYVAPVNAEPALRRVFSDVRPVARLDDRLGFPGIDGKLAVWRCDRPRGSWADAWPGLTTNVLDPGI</sequence>
<evidence type="ECO:0000256" key="1">
    <source>
        <dbReference type="ARBA" id="ARBA00004651"/>
    </source>
</evidence>
<evidence type="ECO:0000256" key="4">
    <source>
        <dbReference type="ARBA" id="ARBA00022679"/>
    </source>
</evidence>
<dbReference type="GO" id="GO:0009103">
    <property type="term" value="P:lipopolysaccharide biosynthetic process"/>
    <property type="evidence" value="ECO:0007669"/>
    <property type="project" value="UniProtKB-ARBA"/>
</dbReference>
<organism evidence="11 12">
    <name type="scientific">Nocardia transvalensis</name>
    <dbReference type="NCBI Taxonomy" id="37333"/>
    <lineage>
        <taxon>Bacteria</taxon>
        <taxon>Bacillati</taxon>
        <taxon>Actinomycetota</taxon>
        <taxon>Actinomycetes</taxon>
        <taxon>Mycobacteriales</taxon>
        <taxon>Nocardiaceae</taxon>
        <taxon>Nocardia</taxon>
    </lineage>
</organism>
<dbReference type="PANTHER" id="PTHR33908">
    <property type="entry name" value="MANNOSYLTRANSFERASE YKCB-RELATED"/>
    <property type="match status" value="1"/>
</dbReference>
<feature type="domain" description="Glycosyltransferase RgtA/B/C/D-like" evidence="10">
    <location>
        <begin position="73"/>
        <end position="233"/>
    </location>
</feature>
<keyword evidence="6 9" id="KW-1133">Transmembrane helix</keyword>
<feature type="transmembrane region" description="Helical" evidence="9">
    <location>
        <begin position="215"/>
        <end position="235"/>
    </location>
</feature>
<comment type="caution">
    <text evidence="11">The sequence shown here is derived from an EMBL/GenBank/DDBJ whole genome shotgun (WGS) entry which is preliminary data.</text>
</comment>
<feature type="transmembrane region" description="Helical" evidence="9">
    <location>
        <begin position="336"/>
        <end position="354"/>
    </location>
</feature>
<keyword evidence="7 9" id="KW-0472">Membrane</keyword>
<dbReference type="EMBL" id="JACHIT010000002">
    <property type="protein sequence ID" value="MBB5917547.1"/>
    <property type="molecule type" value="Genomic_DNA"/>
</dbReference>
<protein>
    <recommendedName>
        <fullName evidence="10">Glycosyltransferase RgtA/B/C/D-like domain-containing protein</fullName>
    </recommendedName>
</protein>
<dbReference type="RefSeq" id="WP_051163003.1">
    <property type="nucleotide sequence ID" value="NZ_JACHIT010000002.1"/>
</dbReference>